<evidence type="ECO:0000256" key="1">
    <source>
        <dbReference type="SAM" id="Phobius"/>
    </source>
</evidence>
<evidence type="ECO:0008006" key="4">
    <source>
        <dbReference type="Google" id="ProtNLM"/>
    </source>
</evidence>
<accession>A0ABD2JPK5</accession>
<dbReference type="AlphaFoldDB" id="A0ABD2JPK5"/>
<evidence type="ECO:0000313" key="3">
    <source>
        <dbReference type="Proteomes" id="UP001620645"/>
    </source>
</evidence>
<name>A0ABD2JPK5_HETSC</name>
<feature type="transmembrane region" description="Helical" evidence="1">
    <location>
        <begin position="80"/>
        <end position="102"/>
    </location>
</feature>
<reference evidence="2 3" key="1">
    <citation type="submission" date="2024-10" db="EMBL/GenBank/DDBJ databases">
        <authorList>
            <person name="Kim D."/>
        </authorList>
    </citation>
    <scope>NUCLEOTIDE SEQUENCE [LARGE SCALE GENOMIC DNA]</scope>
    <source>
        <strain evidence="2">Taebaek</strain>
    </source>
</reference>
<feature type="transmembrane region" description="Helical" evidence="1">
    <location>
        <begin position="20"/>
        <end position="38"/>
    </location>
</feature>
<comment type="caution">
    <text evidence="2">The sequence shown here is derived from an EMBL/GenBank/DDBJ whole genome shotgun (WGS) entry which is preliminary data.</text>
</comment>
<keyword evidence="3" id="KW-1185">Reference proteome</keyword>
<feature type="transmembrane region" description="Helical" evidence="1">
    <location>
        <begin position="122"/>
        <end position="143"/>
    </location>
</feature>
<proteinExistence type="predicted"/>
<evidence type="ECO:0000313" key="2">
    <source>
        <dbReference type="EMBL" id="KAL3092551.1"/>
    </source>
</evidence>
<dbReference type="EMBL" id="JBICCN010000118">
    <property type="protein sequence ID" value="KAL3092551.1"/>
    <property type="molecule type" value="Genomic_DNA"/>
</dbReference>
<feature type="transmembrane region" description="Helical" evidence="1">
    <location>
        <begin position="45"/>
        <end position="68"/>
    </location>
</feature>
<gene>
    <name evidence="2" type="ORF">niasHS_007760</name>
</gene>
<keyword evidence="1" id="KW-0812">Transmembrane</keyword>
<keyword evidence="1" id="KW-0472">Membrane</keyword>
<keyword evidence="1" id="KW-1133">Transmembrane helix</keyword>
<organism evidence="2 3">
    <name type="scientific">Heterodera schachtii</name>
    <name type="common">Sugarbeet cyst nematode worm</name>
    <name type="synonym">Tylenchus schachtii</name>
    <dbReference type="NCBI Taxonomy" id="97005"/>
    <lineage>
        <taxon>Eukaryota</taxon>
        <taxon>Metazoa</taxon>
        <taxon>Ecdysozoa</taxon>
        <taxon>Nematoda</taxon>
        <taxon>Chromadorea</taxon>
        <taxon>Rhabditida</taxon>
        <taxon>Tylenchina</taxon>
        <taxon>Tylenchomorpha</taxon>
        <taxon>Tylenchoidea</taxon>
        <taxon>Heteroderidae</taxon>
        <taxon>Heteroderinae</taxon>
        <taxon>Heterodera</taxon>
    </lineage>
</organism>
<sequence>MNCSGIASSIDVKVRQCLQMSYYLIFVLFLTFCVYPLFKLARERITLYILISKLFPAFIMILSLFLGIDLVIRFVPIGQMVRQSLIIFGLVNYRLHIMALAVNRAHALFFPFHYNEKVTKRVVLFQCVFFHLLSILFTVLAYFYPSNYLTLHLAFAIRLAWIKAHNRSWNSEGASAQSSDKDSGRITATCFAIQIQAWAYVLANSVANYKWYSDFISCHPIGQIAFFPIQLFVCIYVISDELFLLMLCKEMRVIFVRMIGKVLPFIRKRNATEMAPFTTQYSSQMPKPNQTQHSKRQMRMIDVNNTANCAEHKLRR</sequence>
<protein>
    <recommendedName>
        <fullName evidence="4">G protein-coupled receptor</fullName>
    </recommendedName>
</protein>
<dbReference type="Proteomes" id="UP001620645">
    <property type="component" value="Unassembled WGS sequence"/>
</dbReference>
<feature type="transmembrane region" description="Helical" evidence="1">
    <location>
        <begin position="223"/>
        <end position="248"/>
    </location>
</feature>